<gene>
    <name evidence="1" type="ORF">M2350_001025</name>
</gene>
<name>A0ABT2EP15_9BACT</name>
<dbReference type="RefSeq" id="WP_259094603.1">
    <property type="nucleotide sequence ID" value="NZ_CP130454.1"/>
</dbReference>
<organism evidence="1 2">
    <name type="scientific">Candidatus Fervidibacter sacchari</name>
    <dbReference type="NCBI Taxonomy" id="1448929"/>
    <lineage>
        <taxon>Bacteria</taxon>
        <taxon>Candidatus Fervidibacterota</taxon>
        <taxon>Candidatus Fervidibacter</taxon>
    </lineage>
</organism>
<comment type="caution">
    <text evidence="1">The sequence shown here is derived from an EMBL/GenBank/DDBJ whole genome shotgun (WGS) entry which is preliminary data.</text>
</comment>
<dbReference type="Proteomes" id="UP001204798">
    <property type="component" value="Unassembled WGS sequence"/>
</dbReference>
<keyword evidence="2" id="KW-1185">Reference proteome</keyword>
<evidence type="ECO:0000313" key="2">
    <source>
        <dbReference type="Proteomes" id="UP001204798"/>
    </source>
</evidence>
<evidence type="ECO:0000313" key="1">
    <source>
        <dbReference type="EMBL" id="MCS3918625.1"/>
    </source>
</evidence>
<reference evidence="1 2" key="1">
    <citation type="submission" date="2022-08" db="EMBL/GenBank/DDBJ databases">
        <title>Bacterial and archaeal communities from various locations to study Microbial Dark Matter (Phase II).</title>
        <authorList>
            <person name="Stepanauskas R."/>
        </authorList>
    </citation>
    <scope>NUCLEOTIDE SEQUENCE [LARGE SCALE GENOMIC DNA]</scope>
    <source>
        <strain evidence="1 2">PD1</strain>
    </source>
</reference>
<protein>
    <submittedName>
        <fullName evidence="1">Uncharacterized protein</fullName>
    </submittedName>
</protein>
<sequence>MMLNSQKQCWTGCLSALTPKKNFFGQHLNERERALTWNLSCPSSMTLLIAFQLLLKTKQPKTLIFLKVLSKIGRIIQLVCFVGSGSDRALSNVAKVSLPRQPTERPKPFGLPTMMGKKTQAMMGKIAQAIGENSQC</sequence>
<dbReference type="EMBL" id="JANUCP010000002">
    <property type="protein sequence ID" value="MCS3918625.1"/>
    <property type="molecule type" value="Genomic_DNA"/>
</dbReference>
<accession>A0ABT2EP15</accession>
<proteinExistence type="predicted"/>